<dbReference type="InterPro" id="IPR027417">
    <property type="entry name" value="P-loop_NTPase"/>
</dbReference>
<comment type="caution">
    <text evidence="1">The sequence shown here is derived from an EMBL/GenBank/DDBJ whole genome shotgun (WGS) entry which is preliminary data.</text>
</comment>
<protein>
    <recommendedName>
        <fullName evidence="3">AAA+ ATPase domain-containing protein</fullName>
    </recommendedName>
</protein>
<dbReference type="Proteomes" id="UP001230156">
    <property type="component" value="Unassembled WGS sequence"/>
</dbReference>
<proteinExistence type="predicted"/>
<dbReference type="InterPro" id="IPR056955">
    <property type="entry name" value="ORC-CDC6-like"/>
</dbReference>
<evidence type="ECO:0008006" key="3">
    <source>
        <dbReference type="Google" id="ProtNLM"/>
    </source>
</evidence>
<dbReference type="Pfam" id="PF24389">
    <property type="entry name" value="ORC-CDC6-like"/>
    <property type="match status" value="1"/>
</dbReference>
<evidence type="ECO:0000313" key="1">
    <source>
        <dbReference type="EMBL" id="MDQ7251452.1"/>
    </source>
</evidence>
<organism evidence="1 2">
    <name type="scientific">Dongia sedimenti</name>
    <dbReference type="NCBI Taxonomy" id="3064282"/>
    <lineage>
        <taxon>Bacteria</taxon>
        <taxon>Pseudomonadati</taxon>
        <taxon>Pseudomonadota</taxon>
        <taxon>Alphaproteobacteria</taxon>
        <taxon>Rhodospirillales</taxon>
        <taxon>Dongiaceae</taxon>
        <taxon>Dongia</taxon>
    </lineage>
</organism>
<accession>A0ABU0YUP4</accession>
<dbReference type="RefSeq" id="WP_379961848.1">
    <property type="nucleotide sequence ID" value="NZ_JAUYVI010000012.1"/>
</dbReference>
<sequence length="607" mass="67968">MSYELEYNARSVPPAEVAASFVPPEPHFSRLLARGHTLLVGPRGSGKTTLLKMLTVKALRNWRHAEAKVFSRAIKYNAAFVQADIAWSKQIESLDALSFDPRRKEAAFVLHSLRALIHAMREAIDLGRSESPGHIAHLGARLDAHQEENLVEIISNGLGVTPVITSMLGVEVSLEAKLNDINSGQPDSSYSVESFPSKVSLAIAAFNGITGDDDRRWALLFDELEIAPKRIKSFLLSGLRSFDQRVIVKLAMAPYMEDAGFEKTATSPHPLHDYNTISLTYANKDEASKFSAALFASAFERFGFQVNDWSKIFQTPSSSNFGRNRRIRKRDGLPLEFLSLARKDSSFARFVQDRNLLSSNYKFSDENNAQDIRKVLPIVIARDYYLRKFEGTRVVAERSRKSQELYAGFPSIMEITEGNPRAILTLIGPLARNYRMAIETDDRMSPISVAEQSSAISRVELLLTSLLQVIPFDIPGFNQQKGLLDFVDKIGRAFEDRLLRRPFSTDYLSTFVLDSNLTPTVMTAFGRALNAGAFIHVPNKDGGSDSLLRGFLGQRFRLSYALAPRYRLLLTLGDRINLSRLLIESQGIDISIQQPMLFREEGGDDHK</sequence>
<dbReference type="EMBL" id="JAUYVI010000012">
    <property type="protein sequence ID" value="MDQ7251452.1"/>
    <property type="molecule type" value="Genomic_DNA"/>
</dbReference>
<dbReference type="SUPFAM" id="SSF52540">
    <property type="entry name" value="P-loop containing nucleoside triphosphate hydrolases"/>
    <property type="match status" value="1"/>
</dbReference>
<reference evidence="2" key="1">
    <citation type="submission" date="2023-08" db="EMBL/GenBank/DDBJ databases">
        <title>Rhodospirillaceae gen. nov., a novel taxon isolated from the Yangtze River Yuezi River estuary sludge.</title>
        <authorList>
            <person name="Ruan L."/>
        </authorList>
    </citation>
    <scope>NUCLEOTIDE SEQUENCE [LARGE SCALE GENOMIC DNA]</scope>
    <source>
        <strain evidence="2">R-7</strain>
    </source>
</reference>
<keyword evidence="2" id="KW-1185">Reference proteome</keyword>
<gene>
    <name evidence="1" type="ORF">Q8A70_27450</name>
</gene>
<name>A0ABU0YUP4_9PROT</name>
<evidence type="ECO:0000313" key="2">
    <source>
        <dbReference type="Proteomes" id="UP001230156"/>
    </source>
</evidence>